<feature type="region of interest" description="Disordered" evidence="1">
    <location>
        <begin position="1"/>
        <end position="59"/>
    </location>
</feature>
<gene>
    <name evidence="3" type="ORF">M427DRAFT_44251</name>
</gene>
<feature type="transmembrane region" description="Helical" evidence="2">
    <location>
        <begin position="105"/>
        <end position="126"/>
    </location>
</feature>
<keyword evidence="2" id="KW-1133">Transmembrane helix</keyword>
<feature type="compositionally biased region" description="Polar residues" evidence="1">
    <location>
        <begin position="20"/>
        <end position="34"/>
    </location>
</feature>
<feature type="transmembrane region" description="Helical" evidence="2">
    <location>
        <begin position="244"/>
        <end position="267"/>
    </location>
</feature>
<evidence type="ECO:0000256" key="1">
    <source>
        <dbReference type="SAM" id="MobiDB-lite"/>
    </source>
</evidence>
<evidence type="ECO:0000313" key="3">
    <source>
        <dbReference type="EMBL" id="KXS15893.1"/>
    </source>
</evidence>
<organism evidence="3 4">
    <name type="scientific">Gonapodya prolifera (strain JEL478)</name>
    <name type="common">Monoblepharis prolifera</name>
    <dbReference type="NCBI Taxonomy" id="1344416"/>
    <lineage>
        <taxon>Eukaryota</taxon>
        <taxon>Fungi</taxon>
        <taxon>Fungi incertae sedis</taxon>
        <taxon>Chytridiomycota</taxon>
        <taxon>Chytridiomycota incertae sedis</taxon>
        <taxon>Monoblepharidomycetes</taxon>
        <taxon>Monoblepharidales</taxon>
        <taxon>Gonapodyaceae</taxon>
        <taxon>Gonapodya</taxon>
    </lineage>
</organism>
<name>A0A139AHK6_GONPJ</name>
<proteinExistence type="predicted"/>
<feature type="transmembrane region" description="Helical" evidence="2">
    <location>
        <begin position="151"/>
        <end position="173"/>
    </location>
</feature>
<feature type="compositionally biased region" description="Low complexity" evidence="1">
    <location>
        <begin position="35"/>
        <end position="46"/>
    </location>
</feature>
<keyword evidence="2" id="KW-0472">Membrane</keyword>
<protein>
    <submittedName>
        <fullName evidence="3">Uncharacterized protein</fullName>
    </submittedName>
</protein>
<dbReference type="Proteomes" id="UP000070544">
    <property type="component" value="Unassembled WGS sequence"/>
</dbReference>
<accession>A0A139AHK6</accession>
<keyword evidence="4" id="KW-1185">Reference proteome</keyword>
<sequence>MTQRGSKHGLTARDNGLDKYTSSSTNGQTGSERQSSFPHVPTHSVSSPPPTKAAGSEETALTKPWAVIDVSEVVKSAPLESTRKEEHENGSHEPTKPTTFTTFPILAHLAHPSTLLLLTVLLHLIFRLSSTHTSLGATIKHILVTSPEVKWWLVGVSMAVVVLVVCGGVWSAVCGGAKNGDVDAVKVDLEADNDTEVAKHHDHDDPKTSDGTGTWKTALTGCVVVCVMGLVSVGTIAVGVDVLVMSAALFLPTYLLLLTLGHTLTTYPHDTREYWQRVVGEAVGVAAVGVVGASVLEVVCTLQGVGLSPSLFGSERQAVLMCHMFVVVVDDTPARAYDLSSCDGARPTALDVATAADAGVAGGYKSIRAGMVVYLDVVNVYLAICNIYVLGRGAVMLGGWPWPN</sequence>
<dbReference type="AlphaFoldDB" id="A0A139AHK6"/>
<feature type="transmembrane region" description="Helical" evidence="2">
    <location>
        <begin position="372"/>
        <end position="391"/>
    </location>
</feature>
<feature type="transmembrane region" description="Helical" evidence="2">
    <location>
        <begin position="217"/>
        <end position="238"/>
    </location>
</feature>
<reference evidence="3 4" key="1">
    <citation type="journal article" date="2015" name="Genome Biol. Evol.">
        <title>Phylogenomic analyses indicate that early fungi evolved digesting cell walls of algal ancestors of land plants.</title>
        <authorList>
            <person name="Chang Y."/>
            <person name="Wang S."/>
            <person name="Sekimoto S."/>
            <person name="Aerts A.L."/>
            <person name="Choi C."/>
            <person name="Clum A."/>
            <person name="LaButti K.M."/>
            <person name="Lindquist E.A."/>
            <person name="Yee Ngan C."/>
            <person name="Ohm R.A."/>
            <person name="Salamov A.A."/>
            <person name="Grigoriev I.V."/>
            <person name="Spatafora J.W."/>
            <person name="Berbee M.L."/>
        </authorList>
    </citation>
    <scope>NUCLEOTIDE SEQUENCE [LARGE SCALE GENOMIC DNA]</scope>
    <source>
        <strain evidence="3 4">JEL478</strain>
    </source>
</reference>
<evidence type="ECO:0000256" key="2">
    <source>
        <dbReference type="SAM" id="Phobius"/>
    </source>
</evidence>
<dbReference type="EMBL" id="KQ965759">
    <property type="protein sequence ID" value="KXS15893.1"/>
    <property type="molecule type" value="Genomic_DNA"/>
</dbReference>
<keyword evidence="2" id="KW-0812">Transmembrane</keyword>
<evidence type="ECO:0000313" key="4">
    <source>
        <dbReference type="Proteomes" id="UP000070544"/>
    </source>
</evidence>